<keyword evidence="7" id="KW-1185">Reference proteome</keyword>
<dbReference type="GO" id="GO:0016787">
    <property type="term" value="F:hydrolase activity"/>
    <property type="evidence" value="ECO:0007669"/>
    <property type="project" value="UniProtKB-KW"/>
</dbReference>
<evidence type="ECO:0000313" key="6">
    <source>
        <dbReference type="EMBL" id="SFD69388.1"/>
    </source>
</evidence>
<dbReference type="STRING" id="1123397.SAMN05660831_02134"/>
<dbReference type="InterPro" id="IPR020084">
    <property type="entry name" value="NUDIX_hydrolase_CS"/>
</dbReference>
<dbReference type="PANTHER" id="PTHR43046:SF14">
    <property type="entry name" value="MUTT_NUDIX FAMILY PROTEIN"/>
    <property type="match status" value="1"/>
</dbReference>
<feature type="domain" description="Nudix hydrolase" evidence="5">
    <location>
        <begin position="134"/>
        <end position="265"/>
    </location>
</feature>
<dbReference type="InterPro" id="IPR000086">
    <property type="entry name" value="NUDIX_hydrolase_dom"/>
</dbReference>
<dbReference type="PRINTS" id="PR00502">
    <property type="entry name" value="NUDIXFAMILY"/>
</dbReference>
<protein>
    <submittedName>
        <fullName evidence="6">ADP-ribose pyrophosphatase YjhB, NUDIX family</fullName>
    </submittedName>
</protein>
<dbReference type="RefSeq" id="WP_093428764.1">
    <property type="nucleotide sequence ID" value="NZ_FOMJ01000007.1"/>
</dbReference>
<dbReference type="PROSITE" id="PS00893">
    <property type="entry name" value="NUDIX_BOX"/>
    <property type="match status" value="1"/>
</dbReference>
<feature type="compositionally biased region" description="Basic and acidic residues" evidence="4">
    <location>
        <begin position="108"/>
        <end position="117"/>
    </location>
</feature>
<dbReference type="PANTHER" id="PTHR43046">
    <property type="entry name" value="GDP-MANNOSE MANNOSYL HYDROLASE"/>
    <property type="match status" value="1"/>
</dbReference>
<evidence type="ECO:0000259" key="5">
    <source>
        <dbReference type="PROSITE" id="PS51462"/>
    </source>
</evidence>
<gene>
    <name evidence="6" type="ORF">SAMN05660831_02134</name>
</gene>
<name>A0A1I1UIF2_9GAMM</name>
<evidence type="ECO:0000256" key="4">
    <source>
        <dbReference type="SAM" id="MobiDB-lite"/>
    </source>
</evidence>
<proteinExistence type="inferred from homology"/>
<organism evidence="6 7">
    <name type="scientific">Thiohalospira halophila DSM 15071</name>
    <dbReference type="NCBI Taxonomy" id="1123397"/>
    <lineage>
        <taxon>Bacteria</taxon>
        <taxon>Pseudomonadati</taxon>
        <taxon>Pseudomonadota</taxon>
        <taxon>Gammaproteobacteria</taxon>
        <taxon>Thiohalospirales</taxon>
        <taxon>Thiohalospiraceae</taxon>
        <taxon>Thiohalospira</taxon>
    </lineage>
</organism>
<dbReference type="Proteomes" id="UP000198611">
    <property type="component" value="Unassembled WGS sequence"/>
</dbReference>
<sequence>MSGVGEQPDPVIEALSRAIAGEREFRPADDSLEALGAFQPIVETLCQLGDDGFLDVGEPRRDESTRLGYYDYVEVRAVHGSAHTLLERAREQGLEIPEARPEPPSLVDVREEGRAVDAEPEAAPAASPAPEVEAPRVAAAAVVVHQGSVLLVRRAHPPRAGLWAIPGGMVKAGESLQEAAEREIHEETGLTIRAGAPVHAFDLMERDDQGRLRFHYVVVDLTADYLEGEVVAASDAAEARWVTPAELADLPVDGETRRILRRQGFTAA</sequence>
<evidence type="ECO:0000256" key="2">
    <source>
        <dbReference type="ARBA" id="ARBA00022801"/>
    </source>
</evidence>
<dbReference type="SUPFAM" id="SSF55811">
    <property type="entry name" value="Nudix"/>
    <property type="match status" value="1"/>
</dbReference>
<evidence type="ECO:0000256" key="1">
    <source>
        <dbReference type="ARBA" id="ARBA00001946"/>
    </source>
</evidence>
<dbReference type="CDD" id="cd04673">
    <property type="entry name" value="NUDIX_ADPRase"/>
    <property type="match status" value="1"/>
</dbReference>
<comment type="cofactor">
    <cofactor evidence="1">
        <name>Mg(2+)</name>
        <dbReference type="ChEBI" id="CHEBI:18420"/>
    </cofactor>
</comment>
<reference evidence="6 7" key="1">
    <citation type="submission" date="2016-10" db="EMBL/GenBank/DDBJ databases">
        <authorList>
            <person name="de Groot N.N."/>
        </authorList>
    </citation>
    <scope>NUCLEOTIDE SEQUENCE [LARGE SCALE GENOMIC DNA]</scope>
    <source>
        <strain evidence="6 7">HL3</strain>
    </source>
</reference>
<accession>A0A1I1UIF2</accession>
<dbReference type="AlphaFoldDB" id="A0A1I1UIF2"/>
<feature type="region of interest" description="Disordered" evidence="4">
    <location>
        <begin position="98"/>
        <end position="131"/>
    </location>
</feature>
<dbReference type="Gene3D" id="3.90.79.10">
    <property type="entry name" value="Nucleoside Triphosphate Pyrophosphohydrolase"/>
    <property type="match status" value="1"/>
</dbReference>
<evidence type="ECO:0000256" key="3">
    <source>
        <dbReference type="RuleBase" id="RU003476"/>
    </source>
</evidence>
<comment type="similarity">
    <text evidence="3">Belongs to the Nudix hydrolase family.</text>
</comment>
<dbReference type="OrthoDB" id="542521at2"/>
<dbReference type="PROSITE" id="PS51462">
    <property type="entry name" value="NUDIX"/>
    <property type="match status" value="1"/>
</dbReference>
<keyword evidence="2 3" id="KW-0378">Hydrolase</keyword>
<dbReference type="EMBL" id="FOMJ01000007">
    <property type="protein sequence ID" value="SFD69388.1"/>
    <property type="molecule type" value="Genomic_DNA"/>
</dbReference>
<dbReference type="Pfam" id="PF00293">
    <property type="entry name" value="NUDIX"/>
    <property type="match status" value="1"/>
</dbReference>
<evidence type="ECO:0000313" key="7">
    <source>
        <dbReference type="Proteomes" id="UP000198611"/>
    </source>
</evidence>
<feature type="compositionally biased region" description="Low complexity" evidence="4">
    <location>
        <begin position="121"/>
        <end position="131"/>
    </location>
</feature>
<dbReference type="InterPro" id="IPR020476">
    <property type="entry name" value="Nudix_hydrolase"/>
</dbReference>
<dbReference type="InterPro" id="IPR015797">
    <property type="entry name" value="NUDIX_hydrolase-like_dom_sf"/>
</dbReference>